<dbReference type="SUPFAM" id="SSF69593">
    <property type="entry name" value="Glycerol-3-phosphate (1)-acyltransferase"/>
    <property type="match status" value="1"/>
</dbReference>
<dbReference type="InterPro" id="IPR002123">
    <property type="entry name" value="Plipid/glycerol_acylTrfase"/>
</dbReference>
<evidence type="ECO:0000259" key="7">
    <source>
        <dbReference type="SMART" id="SM00563"/>
    </source>
</evidence>
<keyword evidence="3" id="KW-0808">Transferase</keyword>
<protein>
    <submittedName>
        <fullName evidence="8">Lysophospholipid acyltransferase family protein</fullName>
    </submittedName>
</protein>
<comment type="pathway">
    <text evidence="1">Lipid metabolism.</text>
</comment>
<dbReference type="EMBL" id="CP154858">
    <property type="protein sequence ID" value="XDT73859.1"/>
    <property type="molecule type" value="Genomic_DNA"/>
</dbReference>
<evidence type="ECO:0000256" key="3">
    <source>
        <dbReference type="ARBA" id="ARBA00022679"/>
    </source>
</evidence>
<accession>A0AB39V034</accession>
<dbReference type="CDD" id="cd07989">
    <property type="entry name" value="LPLAT_AGPAT-like"/>
    <property type="match status" value="1"/>
</dbReference>
<feature type="domain" description="Phospholipid/glycerol acyltransferase" evidence="7">
    <location>
        <begin position="68"/>
        <end position="179"/>
    </location>
</feature>
<dbReference type="Pfam" id="PF01553">
    <property type="entry name" value="Acyltransferase"/>
    <property type="match status" value="1"/>
</dbReference>
<proteinExistence type="predicted"/>
<evidence type="ECO:0000256" key="6">
    <source>
        <dbReference type="SAM" id="SignalP"/>
    </source>
</evidence>
<dbReference type="GO" id="GO:0006654">
    <property type="term" value="P:phosphatidic acid biosynthetic process"/>
    <property type="evidence" value="ECO:0007669"/>
    <property type="project" value="TreeGrafter"/>
</dbReference>
<dbReference type="GO" id="GO:0003841">
    <property type="term" value="F:1-acylglycerol-3-phosphate O-acyltransferase activity"/>
    <property type="evidence" value="ECO:0007669"/>
    <property type="project" value="TreeGrafter"/>
</dbReference>
<sequence>MMAAIFRALRILSHLIRGMGLALAMHLQEAAGMAVRRDIAMQDWTRRLLEILRVNVHHVGTPSEGGATLIVANHISWLDIPVLGAACPSHFLAKAEVGQWPAIGWLARQAGTLFIRRGGGHLASARRAIRQKLAAGRTVVFFPEGTTTRGDKVGRFYPRLFQAAMEASRPVQPVAIHYRRRGEPDTLAPFVGDDTFVPHLWRLLKAPPTDAYVHWGPLLEPADSPAALARQSHRFCATTVARLNWIPHEGHLDLWVEGLA</sequence>
<name>A0AB39V034_9GAMM</name>
<evidence type="ECO:0000256" key="1">
    <source>
        <dbReference type="ARBA" id="ARBA00005189"/>
    </source>
</evidence>
<gene>
    <name evidence="8" type="ORF">AAIA72_07785</name>
</gene>
<evidence type="ECO:0000256" key="5">
    <source>
        <dbReference type="ARBA" id="ARBA00023315"/>
    </source>
</evidence>
<organism evidence="8">
    <name type="scientific">Thermohahella caldifontis</name>
    <dbReference type="NCBI Taxonomy" id="3142973"/>
    <lineage>
        <taxon>Bacteria</taxon>
        <taxon>Pseudomonadati</taxon>
        <taxon>Pseudomonadota</taxon>
        <taxon>Gammaproteobacteria</taxon>
        <taxon>Oceanospirillales</taxon>
        <taxon>Hahellaceae</taxon>
        <taxon>Thermohahella</taxon>
    </lineage>
</organism>
<evidence type="ECO:0000256" key="2">
    <source>
        <dbReference type="ARBA" id="ARBA00022516"/>
    </source>
</evidence>
<dbReference type="PANTHER" id="PTHR10434">
    <property type="entry name" value="1-ACYL-SN-GLYCEROL-3-PHOSPHATE ACYLTRANSFERASE"/>
    <property type="match status" value="1"/>
</dbReference>
<feature type="chain" id="PRO_5044309853" evidence="6">
    <location>
        <begin position="25"/>
        <end position="260"/>
    </location>
</feature>
<reference evidence="8" key="1">
    <citation type="submission" date="2024-05" db="EMBL/GenBank/DDBJ databases">
        <title>Genome sequencing of novel strain.</title>
        <authorList>
            <person name="Ganbat D."/>
            <person name="Ganbat S."/>
            <person name="Lee S.-J."/>
        </authorList>
    </citation>
    <scope>NUCLEOTIDE SEQUENCE</scope>
    <source>
        <strain evidence="8">SMD15-11</strain>
    </source>
</reference>
<dbReference type="RefSeq" id="WP_369602837.1">
    <property type="nucleotide sequence ID" value="NZ_CP154858.1"/>
</dbReference>
<keyword evidence="4" id="KW-0443">Lipid metabolism</keyword>
<keyword evidence="2" id="KW-0444">Lipid biosynthesis</keyword>
<dbReference type="SMART" id="SM00563">
    <property type="entry name" value="PlsC"/>
    <property type="match status" value="1"/>
</dbReference>
<dbReference type="KEGG" id="tcd:AAIA72_07785"/>
<feature type="signal peptide" evidence="6">
    <location>
        <begin position="1"/>
        <end position="24"/>
    </location>
</feature>
<dbReference type="AlphaFoldDB" id="A0AB39V034"/>
<dbReference type="PANTHER" id="PTHR10434:SF64">
    <property type="entry name" value="1-ACYL-SN-GLYCEROL-3-PHOSPHATE ACYLTRANSFERASE-RELATED"/>
    <property type="match status" value="1"/>
</dbReference>
<evidence type="ECO:0000313" key="8">
    <source>
        <dbReference type="EMBL" id="XDT73859.1"/>
    </source>
</evidence>
<keyword evidence="5 8" id="KW-0012">Acyltransferase</keyword>
<keyword evidence="6" id="KW-0732">Signal</keyword>
<evidence type="ECO:0000256" key="4">
    <source>
        <dbReference type="ARBA" id="ARBA00023098"/>
    </source>
</evidence>